<keyword evidence="1" id="KW-0732">Signal</keyword>
<feature type="chain" id="PRO_5034065841" description="Alpha-2-macroglobulin" evidence="1">
    <location>
        <begin position="27"/>
        <end position="165"/>
    </location>
</feature>
<dbReference type="InterPro" id="IPR050473">
    <property type="entry name" value="A2M/Complement_sys"/>
</dbReference>
<evidence type="ECO:0000313" key="2">
    <source>
        <dbReference type="Ensembl" id="ENSBOBP00000004975.1"/>
    </source>
</evidence>
<keyword evidence="3" id="KW-1185">Reference proteome</keyword>
<dbReference type="PANTHER" id="PTHR11412">
    <property type="entry name" value="MACROGLOBULIN / COMPLEMENT"/>
    <property type="match status" value="1"/>
</dbReference>
<organism evidence="2 3">
    <name type="scientific">Bubo bubo</name>
    <name type="common">Eurasian eagle-owl</name>
    <name type="synonym">Strix bubo</name>
    <dbReference type="NCBI Taxonomy" id="30461"/>
    <lineage>
        <taxon>Eukaryota</taxon>
        <taxon>Metazoa</taxon>
        <taxon>Chordata</taxon>
        <taxon>Craniata</taxon>
        <taxon>Vertebrata</taxon>
        <taxon>Euteleostomi</taxon>
        <taxon>Archelosauria</taxon>
        <taxon>Archosauria</taxon>
        <taxon>Dinosauria</taxon>
        <taxon>Saurischia</taxon>
        <taxon>Theropoda</taxon>
        <taxon>Coelurosauria</taxon>
        <taxon>Aves</taxon>
        <taxon>Neognathae</taxon>
        <taxon>Neoaves</taxon>
        <taxon>Telluraves</taxon>
        <taxon>Strigiformes</taxon>
        <taxon>Strigidae</taxon>
        <taxon>Bubo</taxon>
    </lineage>
</organism>
<dbReference type="Proteomes" id="UP000694567">
    <property type="component" value="Unplaced"/>
</dbReference>
<accession>A0A8C0IA72</accession>
<dbReference type="AlphaFoldDB" id="A0A8C0IA72"/>
<reference evidence="2" key="2">
    <citation type="submission" date="2025-09" db="UniProtKB">
        <authorList>
            <consortium name="Ensembl"/>
        </authorList>
    </citation>
    <scope>IDENTIFICATION</scope>
</reference>
<evidence type="ECO:0008006" key="4">
    <source>
        <dbReference type="Google" id="ProtNLM"/>
    </source>
</evidence>
<name>A0A8C0IA72_BUBBB</name>
<dbReference type="Gene3D" id="2.60.40.1930">
    <property type="match status" value="2"/>
</dbReference>
<feature type="signal peptide" evidence="1">
    <location>
        <begin position="1"/>
        <end position="26"/>
    </location>
</feature>
<reference evidence="2" key="1">
    <citation type="submission" date="2025-08" db="UniProtKB">
        <authorList>
            <consortium name="Ensembl"/>
        </authorList>
    </citation>
    <scope>IDENTIFICATION</scope>
</reference>
<dbReference type="Ensembl" id="ENSBOBT00000005106.1">
    <property type="protein sequence ID" value="ENSBOBP00000004975.1"/>
    <property type="gene ID" value="ENSBOBG00000003381.1"/>
</dbReference>
<evidence type="ECO:0000313" key="3">
    <source>
        <dbReference type="Proteomes" id="UP000694567"/>
    </source>
</evidence>
<proteinExistence type="predicted"/>
<dbReference type="PANTHER" id="PTHR11412:SF185">
    <property type="entry name" value="ALPHA-2-MACROGLOBULIN-LIKE PROTEIN 1"/>
    <property type="match status" value="1"/>
</dbReference>
<protein>
    <recommendedName>
        <fullName evidence="4">Alpha-2-macroglobulin</fullName>
    </recommendedName>
</protein>
<sequence>PVPAQAMGAPVLLLALTLFLVTAAASLEPQYMVVFPAVIHHSQEEKLCIHFSSLTEDVQLAATLQVTAQNHTLVTQDVEKPGTFQCITFQVSVPGTVAFLHVLIHSGDNVLFEGHKKVLIEPPKNVILVETDKVLYKPGETGHVTTRMLYYPFLYISSEISNCEP</sequence>
<evidence type="ECO:0000256" key="1">
    <source>
        <dbReference type="SAM" id="SignalP"/>
    </source>
</evidence>